<dbReference type="VEuPathDB" id="FungiDB:FVEG_15645"/>
<keyword evidence="2" id="KW-1185">Reference proteome</keyword>
<dbReference type="KEGG" id="fvr:FVEG_15645"/>
<reference evidence="1 2" key="1">
    <citation type="journal article" date="2010" name="Nature">
        <title>Comparative genomics reveals mobile pathogenicity chromosomes in Fusarium.</title>
        <authorList>
            <person name="Ma L.J."/>
            <person name="van der Does H.C."/>
            <person name="Borkovich K.A."/>
            <person name="Coleman J.J."/>
            <person name="Daboussi M.J."/>
            <person name="Di Pietro A."/>
            <person name="Dufresne M."/>
            <person name="Freitag M."/>
            <person name="Grabherr M."/>
            <person name="Henrissat B."/>
            <person name="Houterman P.M."/>
            <person name="Kang S."/>
            <person name="Shim W.B."/>
            <person name="Woloshuk C."/>
            <person name="Xie X."/>
            <person name="Xu J.R."/>
            <person name="Antoniw J."/>
            <person name="Baker S.E."/>
            <person name="Bluhm B.H."/>
            <person name="Breakspear A."/>
            <person name="Brown D.W."/>
            <person name="Butchko R.A."/>
            <person name="Chapman S."/>
            <person name="Coulson R."/>
            <person name="Coutinho P.M."/>
            <person name="Danchin E.G."/>
            <person name="Diener A."/>
            <person name="Gale L.R."/>
            <person name="Gardiner D.M."/>
            <person name="Goff S."/>
            <person name="Hammond-Kosack K.E."/>
            <person name="Hilburn K."/>
            <person name="Hua-Van A."/>
            <person name="Jonkers W."/>
            <person name="Kazan K."/>
            <person name="Kodira C.D."/>
            <person name="Koehrsen M."/>
            <person name="Kumar L."/>
            <person name="Lee Y.H."/>
            <person name="Li L."/>
            <person name="Manners J.M."/>
            <person name="Miranda-Saavedra D."/>
            <person name="Mukherjee M."/>
            <person name="Park G."/>
            <person name="Park J."/>
            <person name="Park S.Y."/>
            <person name="Proctor R.H."/>
            <person name="Regev A."/>
            <person name="Ruiz-Roldan M.C."/>
            <person name="Sain D."/>
            <person name="Sakthikumar S."/>
            <person name="Sykes S."/>
            <person name="Schwartz D.C."/>
            <person name="Turgeon B.G."/>
            <person name="Wapinski I."/>
            <person name="Yoder O."/>
            <person name="Young S."/>
            <person name="Zeng Q."/>
            <person name="Zhou S."/>
            <person name="Galagan J."/>
            <person name="Cuomo C.A."/>
            <person name="Kistler H.C."/>
            <person name="Rep M."/>
        </authorList>
    </citation>
    <scope>NUCLEOTIDE SEQUENCE [LARGE SCALE GENOMIC DNA]</scope>
    <source>
        <strain evidence="2">M3125 / FGSC 7600</strain>
    </source>
</reference>
<sequence>MLASSLFNFPTITCSVHNRTAFLLVPFPLSQAELPSASLSAIYPCSRDARSSRLRCHVVSPICINSNPFVHQPIKLFSCNQARELSHAWPTCICAEMHAMQARNPPMTTVWHGHGCVLLLAT</sequence>
<dbReference type="AlphaFoldDB" id="W7MAD4"/>
<proteinExistence type="predicted"/>
<evidence type="ECO:0000313" key="1">
    <source>
        <dbReference type="EMBL" id="EWG44399.1"/>
    </source>
</evidence>
<dbReference type="EMBL" id="DS022247">
    <property type="protein sequence ID" value="EWG44399.1"/>
    <property type="molecule type" value="Genomic_DNA"/>
</dbReference>
<protein>
    <submittedName>
        <fullName evidence="1">Uncharacterized protein</fullName>
    </submittedName>
</protein>
<dbReference type="RefSeq" id="XP_018750590.1">
    <property type="nucleotide sequence ID" value="XM_018904836.1"/>
</dbReference>
<organism evidence="1 2">
    <name type="scientific">Gibberella moniliformis (strain M3125 / FGSC 7600)</name>
    <name type="common">Maize ear and stalk rot fungus</name>
    <name type="synonym">Fusarium verticillioides</name>
    <dbReference type="NCBI Taxonomy" id="334819"/>
    <lineage>
        <taxon>Eukaryota</taxon>
        <taxon>Fungi</taxon>
        <taxon>Dikarya</taxon>
        <taxon>Ascomycota</taxon>
        <taxon>Pezizomycotina</taxon>
        <taxon>Sordariomycetes</taxon>
        <taxon>Hypocreomycetidae</taxon>
        <taxon>Hypocreales</taxon>
        <taxon>Nectriaceae</taxon>
        <taxon>Fusarium</taxon>
        <taxon>Fusarium fujikuroi species complex</taxon>
    </lineage>
</organism>
<evidence type="ECO:0000313" key="2">
    <source>
        <dbReference type="Proteomes" id="UP000009096"/>
    </source>
</evidence>
<accession>W7MAD4</accession>
<dbReference type="GeneID" id="30072521"/>
<gene>
    <name evidence="1" type="ORF">FVEG_15645</name>
</gene>
<dbReference type="Proteomes" id="UP000009096">
    <property type="component" value="Chromosome 3"/>
</dbReference>
<name>W7MAD4_GIBM7</name>